<accession>A0AAN8V5K0</accession>
<feature type="region of interest" description="Disordered" evidence="1">
    <location>
        <begin position="196"/>
        <end position="235"/>
    </location>
</feature>
<feature type="compositionally biased region" description="Basic and acidic residues" evidence="1">
    <location>
        <begin position="77"/>
        <end position="88"/>
    </location>
</feature>
<feature type="compositionally biased region" description="Polar residues" evidence="1">
    <location>
        <begin position="206"/>
        <end position="223"/>
    </location>
</feature>
<organism evidence="2 3">
    <name type="scientific">Dillenia turbinata</name>
    <dbReference type="NCBI Taxonomy" id="194707"/>
    <lineage>
        <taxon>Eukaryota</taxon>
        <taxon>Viridiplantae</taxon>
        <taxon>Streptophyta</taxon>
        <taxon>Embryophyta</taxon>
        <taxon>Tracheophyta</taxon>
        <taxon>Spermatophyta</taxon>
        <taxon>Magnoliopsida</taxon>
        <taxon>eudicotyledons</taxon>
        <taxon>Gunneridae</taxon>
        <taxon>Pentapetalae</taxon>
        <taxon>Dilleniales</taxon>
        <taxon>Dilleniaceae</taxon>
        <taxon>Dillenia</taxon>
    </lineage>
</organism>
<evidence type="ECO:0000256" key="1">
    <source>
        <dbReference type="SAM" id="MobiDB-lite"/>
    </source>
</evidence>
<reference evidence="2 3" key="1">
    <citation type="submission" date="2023-12" db="EMBL/GenBank/DDBJ databases">
        <title>A high-quality genome assembly for Dillenia turbinata (Dilleniales).</title>
        <authorList>
            <person name="Chanderbali A."/>
        </authorList>
    </citation>
    <scope>NUCLEOTIDE SEQUENCE [LARGE SCALE GENOMIC DNA]</scope>
    <source>
        <strain evidence="2">LSX21</strain>
        <tissue evidence="2">Leaf</tissue>
    </source>
</reference>
<comment type="caution">
    <text evidence="2">The sequence shown here is derived from an EMBL/GenBank/DDBJ whole genome shotgun (WGS) entry which is preliminary data.</text>
</comment>
<evidence type="ECO:0000313" key="2">
    <source>
        <dbReference type="EMBL" id="KAK6923801.1"/>
    </source>
</evidence>
<evidence type="ECO:0000313" key="3">
    <source>
        <dbReference type="Proteomes" id="UP001370490"/>
    </source>
</evidence>
<feature type="region of interest" description="Disordered" evidence="1">
    <location>
        <begin position="69"/>
        <end position="88"/>
    </location>
</feature>
<feature type="compositionally biased region" description="Basic and acidic residues" evidence="1">
    <location>
        <begin position="224"/>
        <end position="235"/>
    </location>
</feature>
<dbReference type="PANTHER" id="PTHR33735:SF10">
    <property type="entry name" value="EXPRESSED PROTEIN"/>
    <property type="match status" value="1"/>
</dbReference>
<protein>
    <submittedName>
        <fullName evidence="2">Uncharacterized protein</fullName>
    </submittedName>
</protein>
<dbReference type="EMBL" id="JBAMMX010000017">
    <property type="protein sequence ID" value="KAK6923801.1"/>
    <property type="molecule type" value="Genomic_DNA"/>
</dbReference>
<name>A0AAN8V5K0_9MAGN</name>
<dbReference type="PANTHER" id="PTHR33735">
    <property type="entry name" value="EXPRESSED PROTEIN"/>
    <property type="match status" value="1"/>
</dbReference>
<proteinExistence type="predicted"/>
<sequence>MSTTSSSLQCFLKHHTCGQPKIDAGHSITACCPLIHHQSCFSVEHDAAISYPVFCRSYNTKNKPMTCKATSGSGGWDTDKRPEDDGAKKSHFHGWKQWMVGMVLSILLPSFKYKWGPLQVLKNKVDTAMETVETVSEVVEEIAEKVEKVADEIGDKLPEDAKLKDALESVESLAREAAKEAELAKQLIDQVQEKEKEVEELLGPKESNTQEVKGSTLMNQQSLHAERDDLAANPK</sequence>
<dbReference type="AlphaFoldDB" id="A0AAN8V5K0"/>
<gene>
    <name evidence="2" type="ORF">RJ641_010001</name>
</gene>
<dbReference type="Proteomes" id="UP001370490">
    <property type="component" value="Unassembled WGS sequence"/>
</dbReference>
<keyword evidence="3" id="KW-1185">Reference proteome</keyword>